<dbReference type="InterPro" id="IPR036291">
    <property type="entry name" value="NAD(P)-bd_dom_sf"/>
</dbReference>
<sequence>MHAIVQREFGGPEVLVYEELPDLAPHAGEVRIAVSASGVHLLDTSIRSGTNFGAMPRPELPMVPGREVAGVVDRVGPGVDAQWLGKRVAVHLGMASGGYADQALAAVDSLHELTAGLGFDAAVAAIGTGRTAAGILDQLTLSAEDTVLIPSAAGGLGILLVQAARNAGATVIGLAGGPAKAAHALKAGAGVVIDYRVRGWQQQLRKLGRPTVVYDGVGGEVGRIAFELLADGGTQLVFGWSSGEENTYRHEGKTAVTVLGPALTARVGGLRSLEAEALERAADGTRTPLTDTGFPLSQAAEAHRALEARESFGKVVLLADGLAA</sequence>
<dbReference type="Proteomes" id="UP000829069">
    <property type="component" value="Chromosome"/>
</dbReference>
<evidence type="ECO:0000256" key="2">
    <source>
        <dbReference type="ARBA" id="ARBA00023002"/>
    </source>
</evidence>
<dbReference type="RefSeq" id="WP_241914429.1">
    <property type="nucleotide sequence ID" value="NZ_CP093326.1"/>
</dbReference>
<dbReference type="CDD" id="cd08244">
    <property type="entry name" value="MDR_enoyl_red"/>
    <property type="match status" value="1"/>
</dbReference>
<dbReference type="SUPFAM" id="SSF50129">
    <property type="entry name" value="GroES-like"/>
    <property type="match status" value="1"/>
</dbReference>
<protein>
    <submittedName>
        <fullName evidence="4">Zinc-binding dehydrogenase</fullName>
    </submittedName>
</protein>
<accession>A0ABY3WDB5</accession>
<dbReference type="SMART" id="SM00829">
    <property type="entry name" value="PKS_ER"/>
    <property type="match status" value="1"/>
</dbReference>
<keyword evidence="5" id="KW-1185">Reference proteome</keyword>
<name>A0ABY3WDB5_9MICC</name>
<dbReference type="Pfam" id="PF00107">
    <property type="entry name" value="ADH_zinc_N"/>
    <property type="match status" value="1"/>
</dbReference>
<dbReference type="SUPFAM" id="SSF51735">
    <property type="entry name" value="NAD(P)-binding Rossmann-fold domains"/>
    <property type="match status" value="1"/>
</dbReference>
<dbReference type="InterPro" id="IPR013154">
    <property type="entry name" value="ADH-like_N"/>
</dbReference>
<reference evidence="4 5" key="1">
    <citation type="submission" date="2022-03" db="EMBL/GenBank/DDBJ databases">
        <title>Isotopic signatures of nitrous oxide derived from detoxification processes.</title>
        <authorList>
            <person name="Behrendt U."/>
            <person name="Buchen C."/>
            <person name="Well R."/>
            <person name="Ulrich A."/>
            <person name="Rohe L."/>
            <person name="Kolb S."/>
            <person name="Schloter M."/>
            <person name="Horn M.A."/>
            <person name="Augustin J."/>
        </authorList>
    </citation>
    <scope>NUCLEOTIDE SEQUENCE [LARGE SCALE GENOMIC DNA]</scope>
    <source>
        <strain evidence="4 5">S4-C24</strain>
    </source>
</reference>
<dbReference type="InterPro" id="IPR013149">
    <property type="entry name" value="ADH-like_C"/>
</dbReference>
<dbReference type="InterPro" id="IPR020843">
    <property type="entry name" value="ER"/>
</dbReference>
<dbReference type="EMBL" id="CP093326">
    <property type="protein sequence ID" value="UNK46396.1"/>
    <property type="molecule type" value="Genomic_DNA"/>
</dbReference>
<dbReference type="PANTHER" id="PTHR48106:SF13">
    <property type="entry name" value="QUINONE OXIDOREDUCTASE-RELATED"/>
    <property type="match status" value="1"/>
</dbReference>
<evidence type="ECO:0000313" key="4">
    <source>
        <dbReference type="EMBL" id="UNK46396.1"/>
    </source>
</evidence>
<dbReference type="Gene3D" id="3.40.50.720">
    <property type="entry name" value="NAD(P)-binding Rossmann-like Domain"/>
    <property type="match status" value="1"/>
</dbReference>
<dbReference type="Pfam" id="PF08240">
    <property type="entry name" value="ADH_N"/>
    <property type="match status" value="1"/>
</dbReference>
<dbReference type="PANTHER" id="PTHR48106">
    <property type="entry name" value="QUINONE OXIDOREDUCTASE PIG3-RELATED"/>
    <property type="match status" value="1"/>
</dbReference>
<organism evidence="4 5">
    <name type="scientific">Arthrobacter sulfonylureivorans</name>
    <dbReference type="NCBI Taxonomy" id="2486855"/>
    <lineage>
        <taxon>Bacteria</taxon>
        <taxon>Bacillati</taxon>
        <taxon>Actinomycetota</taxon>
        <taxon>Actinomycetes</taxon>
        <taxon>Micrococcales</taxon>
        <taxon>Micrococcaceae</taxon>
        <taxon>Arthrobacter</taxon>
    </lineage>
</organism>
<dbReference type="InterPro" id="IPR011032">
    <property type="entry name" value="GroES-like_sf"/>
</dbReference>
<feature type="domain" description="Enoyl reductase (ER)" evidence="3">
    <location>
        <begin position="10"/>
        <end position="317"/>
    </location>
</feature>
<dbReference type="Gene3D" id="3.90.180.10">
    <property type="entry name" value="Medium-chain alcohol dehydrogenases, catalytic domain"/>
    <property type="match status" value="1"/>
</dbReference>
<keyword evidence="2" id="KW-0560">Oxidoreductase</keyword>
<proteinExistence type="predicted"/>
<evidence type="ECO:0000256" key="1">
    <source>
        <dbReference type="ARBA" id="ARBA00022857"/>
    </source>
</evidence>
<evidence type="ECO:0000259" key="3">
    <source>
        <dbReference type="SMART" id="SM00829"/>
    </source>
</evidence>
<evidence type="ECO:0000313" key="5">
    <source>
        <dbReference type="Proteomes" id="UP000829069"/>
    </source>
</evidence>
<keyword evidence="1" id="KW-0521">NADP</keyword>
<gene>
    <name evidence="4" type="ORF">MNQ99_03215</name>
</gene>